<dbReference type="GO" id="GO:0015026">
    <property type="term" value="F:coreceptor activity"/>
    <property type="evidence" value="ECO:0007669"/>
    <property type="project" value="TreeGrafter"/>
</dbReference>
<evidence type="ECO:0000256" key="5">
    <source>
        <dbReference type="ARBA" id="ARBA00023180"/>
    </source>
</evidence>
<dbReference type="GO" id="GO:0005886">
    <property type="term" value="C:plasma membrane"/>
    <property type="evidence" value="ECO:0007669"/>
    <property type="project" value="TreeGrafter"/>
</dbReference>
<dbReference type="PANTHER" id="PTHR46605:SF1">
    <property type="entry name" value="DEATH DOMAIN-CONTAINING MEMBRANE PROTEIN NRADD"/>
    <property type="match status" value="1"/>
</dbReference>
<accession>A0A0V0RNU1</accession>
<feature type="transmembrane region" description="Helical" evidence="7">
    <location>
        <begin position="351"/>
        <end position="371"/>
    </location>
</feature>
<dbReference type="Pfam" id="PF00531">
    <property type="entry name" value="Death"/>
    <property type="match status" value="1"/>
</dbReference>
<keyword evidence="10" id="KW-0675">Receptor</keyword>
<comment type="caution">
    <text evidence="6">Lacks conserved residue(s) required for the propagation of feature annotation.</text>
</comment>
<comment type="caution">
    <text evidence="10">The sequence shown here is derived from an EMBL/GenBank/DDBJ whole genome shotgun (WGS) entry which is preliminary data.</text>
</comment>
<dbReference type="Gene3D" id="1.10.533.10">
    <property type="entry name" value="Death Domain, Fas"/>
    <property type="match status" value="1"/>
</dbReference>
<feature type="disulfide bond" evidence="6">
    <location>
        <begin position="291"/>
        <end position="306"/>
    </location>
</feature>
<dbReference type="Pfam" id="PF00020">
    <property type="entry name" value="TNFR_c6"/>
    <property type="match status" value="3"/>
</dbReference>
<dbReference type="STRING" id="6336.A0A0V0RNU1"/>
<dbReference type="PANTHER" id="PTHR46605">
    <property type="entry name" value="TUMOR NECROSIS FACTOR RECEPTOR"/>
    <property type="match status" value="1"/>
</dbReference>
<feature type="domain" description="TNFR-Cys" evidence="9">
    <location>
        <begin position="170"/>
        <end position="206"/>
    </location>
</feature>
<dbReference type="Gene3D" id="2.10.50.10">
    <property type="entry name" value="Tumor Necrosis Factor Receptor, subunit A, domain 2"/>
    <property type="match status" value="4"/>
</dbReference>
<dbReference type="PROSITE" id="PS00652">
    <property type="entry name" value="TNFR_NGFR_1"/>
    <property type="match status" value="1"/>
</dbReference>
<evidence type="ECO:0000259" key="8">
    <source>
        <dbReference type="PROSITE" id="PS50017"/>
    </source>
</evidence>
<evidence type="ECO:0000259" key="9">
    <source>
        <dbReference type="PROSITE" id="PS50050"/>
    </source>
</evidence>
<feature type="disulfide bond" evidence="6">
    <location>
        <begin position="309"/>
        <end position="322"/>
    </location>
</feature>
<feature type="disulfide bond" evidence="6">
    <location>
        <begin position="185"/>
        <end position="198"/>
    </location>
</feature>
<feature type="domain" description="Death" evidence="8">
    <location>
        <begin position="461"/>
        <end position="528"/>
    </location>
</feature>
<feature type="repeat" description="TNFR-Cys" evidence="6">
    <location>
        <begin position="250"/>
        <end position="288"/>
    </location>
</feature>
<dbReference type="Proteomes" id="UP000054630">
    <property type="component" value="Unassembled WGS sequence"/>
</dbReference>
<dbReference type="AlphaFoldDB" id="A0A0V0RNU1"/>
<evidence type="ECO:0000313" key="11">
    <source>
        <dbReference type="Proteomes" id="UP000054630"/>
    </source>
</evidence>
<dbReference type="InterPro" id="IPR000488">
    <property type="entry name" value="Death_dom"/>
</dbReference>
<dbReference type="GO" id="GO:0048406">
    <property type="term" value="F:nerve growth factor binding"/>
    <property type="evidence" value="ECO:0007669"/>
    <property type="project" value="TreeGrafter"/>
</dbReference>
<dbReference type="SMART" id="SM00208">
    <property type="entry name" value="TNFR"/>
    <property type="match status" value="4"/>
</dbReference>
<keyword evidence="7" id="KW-0812">Transmembrane</keyword>
<dbReference type="PROSITE" id="PS50050">
    <property type="entry name" value="TNFR_NGFR_2"/>
    <property type="match status" value="4"/>
</dbReference>
<dbReference type="GO" id="GO:0005035">
    <property type="term" value="F:death receptor activity"/>
    <property type="evidence" value="ECO:0007669"/>
    <property type="project" value="TreeGrafter"/>
</dbReference>
<gene>
    <name evidence="10" type="primary">NGFR</name>
    <name evidence="10" type="ORF">T07_5892</name>
</gene>
<keyword evidence="7" id="KW-0472">Membrane</keyword>
<sequence length="536" mass="59517">MAPQKPIRATIFIADGAISLPAYSNAAGPAQGSNLQAASLSSVSSDFRGSLFSFFNRHLLFSNFPFPILHNPTNQPTKTRSEKAKTNQTLQIFQFLRTSMPLFTRYTVILTLVSLFQQLQMAYDGNDRAGNTVYYQSLPTDLRCNCDRIAPVLAHPFEEAATAAMLVKQQCAENFTYDASTGSCCKRCEPGFGVALPCTEHNGTVCSPCLDGVMYSPVSSHEDVCRPCSHCPSNSYPLHRCNATHNTKCECIEGYYYQPDMNMCLPCSRCRPGEMVAKPCTSNGDTLCRPCPVNTFMSTSNLAFACLPCSVCRKTAILEEPCSAVQDTRCSDNSSFVEAEFASEDSDQNLILIYCVLFGLFLGFLITYVVIKHFRIKSWPNKLYHYTPKMEDLSSIKYPGNGKSCPSGIIANEIIQYNIANHKEVVPLIITYDTPVSQLPGWLLDQLQKLSCETEASKQGWTTIAATLGYSNDEIDRLRQLAFTNGYSPVEELFNWMRKDSSIRVQSLICALQAAKHVESATLLTKSIERYIVDVV</sequence>
<feature type="domain" description="TNFR-Cys" evidence="9">
    <location>
        <begin position="290"/>
        <end position="330"/>
    </location>
</feature>
<keyword evidence="1" id="KW-0053">Apoptosis</keyword>
<dbReference type="PROSITE" id="PS50017">
    <property type="entry name" value="DEATH_DOMAIN"/>
    <property type="match status" value="1"/>
</dbReference>
<keyword evidence="2" id="KW-0732">Signal</keyword>
<keyword evidence="3" id="KW-0677">Repeat</keyword>
<feature type="disulfide bond" evidence="6">
    <location>
        <begin position="312"/>
        <end position="330"/>
    </location>
</feature>
<dbReference type="CDD" id="cd13416">
    <property type="entry name" value="TNFRSF16"/>
    <property type="match status" value="1"/>
</dbReference>
<dbReference type="GO" id="GO:0009986">
    <property type="term" value="C:cell surface"/>
    <property type="evidence" value="ECO:0007669"/>
    <property type="project" value="TreeGrafter"/>
</dbReference>
<evidence type="ECO:0000256" key="3">
    <source>
        <dbReference type="ARBA" id="ARBA00022737"/>
    </source>
</evidence>
<dbReference type="SUPFAM" id="SSF57586">
    <property type="entry name" value="TNF receptor-like"/>
    <property type="match status" value="2"/>
</dbReference>
<dbReference type="InterPro" id="IPR011029">
    <property type="entry name" value="DEATH-like_dom_sf"/>
</dbReference>
<feature type="domain" description="TNFR-Cys" evidence="9">
    <location>
        <begin position="208"/>
        <end position="249"/>
    </location>
</feature>
<feature type="disulfide bond" evidence="6">
    <location>
        <begin position="267"/>
        <end position="280"/>
    </location>
</feature>
<dbReference type="GO" id="GO:0006915">
    <property type="term" value="P:apoptotic process"/>
    <property type="evidence" value="ECO:0007669"/>
    <property type="project" value="UniProtKB-KW"/>
</dbReference>
<name>A0A0V0RNU1_9BILA</name>
<feature type="repeat" description="TNFR-Cys" evidence="6">
    <location>
        <begin position="170"/>
        <end position="206"/>
    </location>
</feature>
<feature type="disulfide bond" evidence="6">
    <location>
        <begin position="231"/>
        <end position="249"/>
    </location>
</feature>
<dbReference type="EMBL" id="JYDL01000112">
    <property type="protein sequence ID" value="KRX16182.1"/>
    <property type="molecule type" value="Genomic_DNA"/>
</dbReference>
<dbReference type="InterPro" id="IPR034046">
    <property type="entry name" value="TNFRSF16_N"/>
</dbReference>
<reference evidence="10 11" key="1">
    <citation type="submission" date="2015-01" db="EMBL/GenBank/DDBJ databases">
        <title>Evolution of Trichinella species and genotypes.</title>
        <authorList>
            <person name="Korhonen P.K."/>
            <person name="Edoardo P."/>
            <person name="Giuseppe L.R."/>
            <person name="Gasser R.B."/>
        </authorList>
    </citation>
    <scope>NUCLEOTIDE SEQUENCE [LARGE SCALE GENOMIC DNA]</scope>
    <source>
        <strain evidence="10">ISS37</strain>
    </source>
</reference>
<keyword evidence="5" id="KW-0325">Glycoprotein</keyword>
<feature type="domain" description="TNFR-Cys" evidence="9">
    <location>
        <begin position="250"/>
        <end position="288"/>
    </location>
</feature>
<evidence type="ECO:0000256" key="2">
    <source>
        <dbReference type="ARBA" id="ARBA00022729"/>
    </source>
</evidence>
<evidence type="ECO:0000256" key="7">
    <source>
        <dbReference type="SAM" id="Phobius"/>
    </source>
</evidence>
<dbReference type="GO" id="GO:0007266">
    <property type="term" value="P:Rho protein signal transduction"/>
    <property type="evidence" value="ECO:0007669"/>
    <property type="project" value="TreeGrafter"/>
</dbReference>
<protein>
    <submittedName>
        <fullName evidence="10">Tumor necrosis factor receptor superfamily member 16</fullName>
    </submittedName>
</protein>
<dbReference type="OrthoDB" id="10048028at2759"/>
<evidence type="ECO:0000313" key="10">
    <source>
        <dbReference type="EMBL" id="KRX16182.1"/>
    </source>
</evidence>
<feature type="disulfide bond" evidence="6">
    <location>
        <begin position="228"/>
        <end position="241"/>
    </location>
</feature>
<feature type="disulfide bond" evidence="6">
    <location>
        <begin position="270"/>
        <end position="288"/>
    </location>
</feature>
<feature type="repeat" description="TNFR-Cys" evidence="6">
    <location>
        <begin position="290"/>
        <end position="330"/>
    </location>
</feature>
<feature type="repeat" description="TNFR-Cys" evidence="6">
    <location>
        <begin position="208"/>
        <end position="249"/>
    </location>
</feature>
<evidence type="ECO:0000256" key="6">
    <source>
        <dbReference type="PROSITE-ProRule" id="PRU00206"/>
    </source>
</evidence>
<feature type="disulfide bond" evidence="6">
    <location>
        <begin position="188"/>
        <end position="206"/>
    </location>
</feature>
<evidence type="ECO:0000256" key="1">
    <source>
        <dbReference type="ARBA" id="ARBA00022703"/>
    </source>
</evidence>
<dbReference type="InterPro" id="IPR052302">
    <property type="entry name" value="Neurotrophin_rcpt-DD"/>
</dbReference>
<organism evidence="10 11">
    <name type="scientific">Trichinella nelsoni</name>
    <dbReference type="NCBI Taxonomy" id="6336"/>
    <lineage>
        <taxon>Eukaryota</taxon>
        <taxon>Metazoa</taxon>
        <taxon>Ecdysozoa</taxon>
        <taxon>Nematoda</taxon>
        <taxon>Enoplea</taxon>
        <taxon>Dorylaimia</taxon>
        <taxon>Trichinellida</taxon>
        <taxon>Trichinellidae</taxon>
        <taxon>Trichinella</taxon>
    </lineage>
</organism>
<keyword evidence="11" id="KW-1185">Reference proteome</keyword>
<proteinExistence type="predicted"/>
<dbReference type="SUPFAM" id="SSF47986">
    <property type="entry name" value="DEATH domain"/>
    <property type="match status" value="1"/>
</dbReference>
<keyword evidence="4 6" id="KW-1015">Disulfide bond</keyword>
<keyword evidence="7" id="KW-1133">Transmembrane helix</keyword>
<evidence type="ECO:0000256" key="4">
    <source>
        <dbReference type="ARBA" id="ARBA00023157"/>
    </source>
</evidence>
<dbReference type="InterPro" id="IPR001368">
    <property type="entry name" value="TNFR/NGFR_Cys_rich_reg"/>
</dbReference>